<evidence type="ECO:0000256" key="3">
    <source>
        <dbReference type="RuleBase" id="RU000363"/>
    </source>
</evidence>
<dbReference type="EMBL" id="VIKT02000010">
    <property type="protein sequence ID" value="NHF63045.1"/>
    <property type="molecule type" value="Genomic_DNA"/>
</dbReference>
<evidence type="ECO:0000256" key="1">
    <source>
        <dbReference type="ARBA" id="ARBA00006484"/>
    </source>
</evidence>
<name>A0A9E5JP40_9MICO</name>
<comment type="caution">
    <text evidence="4">The sequence shown here is derived from an EMBL/GenBank/DDBJ whole genome shotgun (WGS) entry which is preliminary data.</text>
</comment>
<dbReference type="PANTHER" id="PTHR44196:SF2">
    <property type="entry name" value="SHORT-CHAIN DEHYDROGENASE-RELATED"/>
    <property type="match status" value="1"/>
</dbReference>
<dbReference type="OrthoDB" id="9797538at2"/>
<dbReference type="Gene3D" id="3.40.50.720">
    <property type="entry name" value="NAD(P)-binding Rossmann-like Domain"/>
    <property type="match status" value="1"/>
</dbReference>
<dbReference type="PRINTS" id="PR00080">
    <property type="entry name" value="SDRFAMILY"/>
</dbReference>
<evidence type="ECO:0000256" key="2">
    <source>
        <dbReference type="ARBA" id="ARBA00023002"/>
    </source>
</evidence>
<dbReference type="PIRSF" id="PIRSF000126">
    <property type="entry name" value="11-beta-HSD1"/>
    <property type="match status" value="1"/>
</dbReference>
<reference evidence="4 5" key="1">
    <citation type="submission" date="2020-03" db="EMBL/GenBank/DDBJ databases">
        <title>Chryseoglobus sp. isolated from a deep-sea seamount.</title>
        <authorList>
            <person name="Zhang D.-C."/>
        </authorList>
    </citation>
    <scope>NUCLEOTIDE SEQUENCE [LARGE SCALE GENOMIC DNA]</scope>
    <source>
        <strain evidence="4 5">KN1116</strain>
    </source>
</reference>
<organism evidence="4 5">
    <name type="scientific">Microcella pacifica</name>
    <dbReference type="NCBI Taxonomy" id="2591847"/>
    <lineage>
        <taxon>Bacteria</taxon>
        <taxon>Bacillati</taxon>
        <taxon>Actinomycetota</taxon>
        <taxon>Actinomycetes</taxon>
        <taxon>Micrococcales</taxon>
        <taxon>Microbacteriaceae</taxon>
        <taxon>Microcella</taxon>
    </lineage>
</organism>
<keyword evidence="5" id="KW-1185">Reference proteome</keyword>
<dbReference type="SUPFAM" id="SSF51735">
    <property type="entry name" value="NAD(P)-binding Rossmann-fold domains"/>
    <property type="match status" value="1"/>
</dbReference>
<dbReference type="PANTHER" id="PTHR44196">
    <property type="entry name" value="DEHYDROGENASE/REDUCTASE SDR FAMILY MEMBER 7B"/>
    <property type="match status" value="1"/>
</dbReference>
<dbReference type="GO" id="GO:0016491">
    <property type="term" value="F:oxidoreductase activity"/>
    <property type="evidence" value="ECO:0007669"/>
    <property type="project" value="UniProtKB-KW"/>
</dbReference>
<comment type="similarity">
    <text evidence="1 3">Belongs to the short-chain dehydrogenases/reductases (SDR) family.</text>
</comment>
<gene>
    <name evidence="4" type="ORF">FK219_007305</name>
</gene>
<dbReference type="Proteomes" id="UP000818266">
    <property type="component" value="Unassembled WGS sequence"/>
</dbReference>
<dbReference type="AlphaFoldDB" id="A0A9E5JP40"/>
<keyword evidence="2" id="KW-0560">Oxidoreductase</keyword>
<dbReference type="InterPro" id="IPR002347">
    <property type="entry name" value="SDR_fam"/>
</dbReference>
<sequence length="254" mass="27218">MTTALITGATAGIGAEFARQFAAQGHDLVLVARDASRLAEAAAALQHEFGVRVEALPADLLDPEGLDSVAARLLERRRPIDLLVNNAGYGIRGELHENTVEQEKRHLDIHVSVPLRLTQAALGGMLDRGSGRIVLISSVAAFTPRGTYAAAKAWGVTFARGANLAYRDRGVSVTAVCPGFVRTEFHERMEVSTAGIPVFLWLDAPRVVRLAIRGIERGRSVVIPTLRYRVIAGLARVLPDRVAAAGGFRSRGGD</sequence>
<proteinExistence type="inferred from homology"/>
<dbReference type="RefSeq" id="WP_152583536.1">
    <property type="nucleotide sequence ID" value="NZ_VIKT02000010.1"/>
</dbReference>
<dbReference type="CDD" id="cd05233">
    <property type="entry name" value="SDR_c"/>
    <property type="match status" value="1"/>
</dbReference>
<accession>A0A9E5JP40</accession>
<dbReference type="PRINTS" id="PR00081">
    <property type="entry name" value="GDHRDH"/>
</dbReference>
<evidence type="ECO:0000313" key="5">
    <source>
        <dbReference type="Proteomes" id="UP000818266"/>
    </source>
</evidence>
<evidence type="ECO:0000313" key="4">
    <source>
        <dbReference type="EMBL" id="NHF63045.1"/>
    </source>
</evidence>
<protein>
    <submittedName>
        <fullName evidence="4">SDR family NAD(P)-dependent oxidoreductase</fullName>
    </submittedName>
</protein>
<dbReference type="GO" id="GO:0016020">
    <property type="term" value="C:membrane"/>
    <property type="evidence" value="ECO:0007669"/>
    <property type="project" value="TreeGrafter"/>
</dbReference>
<dbReference type="Pfam" id="PF00106">
    <property type="entry name" value="adh_short"/>
    <property type="match status" value="1"/>
</dbReference>
<dbReference type="InterPro" id="IPR036291">
    <property type="entry name" value="NAD(P)-bd_dom_sf"/>
</dbReference>